<dbReference type="Proteomes" id="UP001185331">
    <property type="component" value="Unassembled WGS sequence"/>
</dbReference>
<dbReference type="AlphaFoldDB" id="A0AAE3XCX4"/>
<proteinExistence type="predicted"/>
<reference evidence="1" key="1">
    <citation type="submission" date="2023-07" db="EMBL/GenBank/DDBJ databases">
        <title>Sorghum-associated microbial communities from plants grown in Nebraska, USA.</title>
        <authorList>
            <person name="Schachtman D."/>
        </authorList>
    </citation>
    <scope>NUCLEOTIDE SEQUENCE</scope>
    <source>
        <strain evidence="1">BE330</strain>
    </source>
</reference>
<sequence>MTTDPTIPEQAQQLWAAFITRAEDAAALTRTYSGPPGTDGGYTQAYTQLLQESPVTTPAHLRALTLTVTTPAQLSSLEDAVFRGDRCLNHTAEGLFTHARLVHHAVIDAKDRLIARALAQETP</sequence>
<comment type="caution">
    <text evidence="1">The sequence shown here is derived from an EMBL/GenBank/DDBJ whole genome shotgun (WGS) entry which is preliminary data.</text>
</comment>
<name>A0AAE3XCX4_9DEIO</name>
<evidence type="ECO:0000313" key="1">
    <source>
        <dbReference type="EMBL" id="MDR6218746.1"/>
    </source>
</evidence>
<dbReference type="EMBL" id="JAVDQK010000005">
    <property type="protein sequence ID" value="MDR6218746.1"/>
    <property type="molecule type" value="Genomic_DNA"/>
</dbReference>
<accession>A0AAE3XCX4</accession>
<evidence type="ECO:0000313" key="2">
    <source>
        <dbReference type="Proteomes" id="UP001185331"/>
    </source>
</evidence>
<dbReference type="RefSeq" id="WP_309853300.1">
    <property type="nucleotide sequence ID" value="NZ_JAVDQJ010000004.1"/>
</dbReference>
<organism evidence="1 2">
    <name type="scientific">Deinococcus soli</name>
    <name type="common">ex Cha et al. 2016</name>
    <dbReference type="NCBI Taxonomy" id="1309411"/>
    <lineage>
        <taxon>Bacteria</taxon>
        <taxon>Thermotogati</taxon>
        <taxon>Deinococcota</taxon>
        <taxon>Deinococci</taxon>
        <taxon>Deinococcales</taxon>
        <taxon>Deinococcaceae</taxon>
        <taxon>Deinococcus</taxon>
    </lineage>
</organism>
<gene>
    <name evidence="1" type="ORF">J2Y00_002343</name>
</gene>
<protein>
    <submittedName>
        <fullName evidence="1">Uncharacterized protein</fullName>
    </submittedName>
</protein>